<feature type="domain" description="Putative restriction endonuclease" evidence="1">
    <location>
        <begin position="12"/>
        <end position="167"/>
    </location>
</feature>
<evidence type="ECO:0000313" key="3">
    <source>
        <dbReference type="Proteomes" id="UP000636505"/>
    </source>
</evidence>
<protein>
    <submittedName>
        <fullName evidence="2">Uma2 family endonuclease</fullName>
    </submittedName>
</protein>
<dbReference type="Proteomes" id="UP000636505">
    <property type="component" value="Unassembled WGS sequence"/>
</dbReference>
<gene>
    <name evidence="2" type="ORF">IQ241_23170</name>
</gene>
<sequence>MIAISEHPMPAQDYLAWEAQQPIKYEYLNGEAYAMTGGTLAHNDIAVNLTTVLRTYLRGTGCKVRMADAKVGITEVGPFFYPDILVTCNERDRKALKIVNHPCLVVEVLSPGTEAFDRGEKFRQYRRLDSLREYALINAETMGVECYRLNERNKWELTSYLPEGKASADLLEIQLTSIGFECPLSLIYEDVQLSPMAE</sequence>
<dbReference type="SUPFAM" id="SSF52980">
    <property type="entry name" value="Restriction endonuclease-like"/>
    <property type="match status" value="1"/>
</dbReference>
<dbReference type="EMBL" id="JADEXG010000087">
    <property type="protein sequence ID" value="MBE9080156.1"/>
    <property type="molecule type" value="Genomic_DNA"/>
</dbReference>
<dbReference type="CDD" id="cd06260">
    <property type="entry name" value="DUF820-like"/>
    <property type="match status" value="1"/>
</dbReference>
<keyword evidence="2" id="KW-0255">Endonuclease</keyword>
<keyword evidence="3" id="KW-1185">Reference proteome</keyword>
<dbReference type="InterPro" id="IPR011335">
    <property type="entry name" value="Restrct_endonuc-II-like"/>
</dbReference>
<dbReference type="InterPro" id="IPR008538">
    <property type="entry name" value="Uma2"/>
</dbReference>
<dbReference type="Pfam" id="PF05685">
    <property type="entry name" value="Uma2"/>
    <property type="match status" value="1"/>
</dbReference>
<dbReference type="InterPro" id="IPR012296">
    <property type="entry name" value="Nuclease_put_TT1808"/>
</dbReference>
<comment type="caution">
    <text evidence="2">The sequence shown here is derived from an EMBL/GenBank/DDBJ whole genome shotgun (WGS) entry which is preliminary data.</text>
</comment>
<name>A0A8J7AJD7_9CYAN</name>
<dbReference type="AlphaFoldDB" id="A0A8J7AJD7"/>
<dbReference type="RefSeq" id="WP_193911826.1">
    <property type="nucleotide sequence ID" value="NZ_JADEXG010000087.1"/>
</dbReference>
<dbReference type="Gene3D" id="3.90.1570.10">
    <property type="entry name" value="tt1808, chain A"/>
    <property type="match status" value="1"/>
</dbReference>
<proteinExistence type="predicted"/>
<dbReference type="PANTHER" id="PTHR36558:SF1">
    <property type="entry name" value="RESTRICTION ENDONUCLEASE DOMAIN-CONTAINING PROTEIN-RELATED"/>
    <property type="match status" value="1"/>
</dbReference>
<organism evidence="2 3">
    <name type="scientific">Vasconcelosia minhoensis LEGE 07310</name>
    <dbReference type="NCBI Taxonomy" id="915328"/>
    <lineage>
        <taxon>Bacteria</taxon>
        <taxon>Bacillati</taxon>
        <taxon>Cyanobacteriota</taxon>
        <taxon>Cyanophyceae</taxon>
        <taxon>Nodosilineales</taxon>
        <taxon>Cymatolegaceae</taxon>
        <taxon>Vasconcelosia</taxon>
        <taxon>Vasconcelosia minhoensis</taxon>
    </lineage>
</organism>
<evidence type="ECO:0000313" key="2">
    <source>
        <dbReference type="EMBL" id="MBE9080156.1"/>
    </source>
</evidence>
<dbReference type="GO" id="GO:0004519">
    <property type="term" value="F:endonuclease activity"/>
    <property type="evidence" value="ECO:0007669"/>
    <property type="project" value="UniProtKB-KW"/>
</dbReference>
<reference evidence="2" key="1">
    <citation type="submission" date="2020-10" db="EMBL/GenBank/DDBJ databases">
        <authorList>
            <person name="Castelo-Branco R."/>
            <person name="Eusebio N."/>
            <person name="Adriana R."/>
            <person name="Vieira A."/>
            <person name="Brugerolle De Fraissinette N."/>
            <person name="Rezende De Castro R."/>
            <person name="Schneider M.P."/>
            <person name="Vasconcelos V."/>
            <person name="Leao P.N."/>
        </authorList>
    </citation>
    <scope>NUCLEOTIDE SEQUENCE</scope>
    <source>
        <strain evidence="2">LEGE 07310</strain>
    </source>
</reference>
<dbReference type="PANTHER" id="PTHR36558">
    <property type="entry name" value="GLR1098 PROTEIN"/>
    <property type="match status" value="1"/>
</dbReference>
<accession>A0A8J7AJD7</accession>
<keyword evidence="2" id="KW-0540">Nuclease</keyword>
<evidence type="ECO:0000259" key="1">
    <source>
        <dbReference type="Pfam" id="PF05685"/>
    </source>
</evidence>
<keyword evidence="2" id="KW-0378">Hydrolase</keyword>